<comment type="caution">
    <text evidence="2">The sequence shown here is derived from an EMBL/GenBank/DDBJ whole genome shotgun (WGS) entry which is preliminary data.</text>
</comment>
<dbReference type="HOGENOM" id="CLU_3224771_0_0_1"/>
<evidence type="ECO:0000256" key="1">
    <source>
        <dbReference type="SAM" id="MobiDB-lite"/>
    </source>
</evidence>
<proteinExistence type="predicted"/>
<evidence type="ECO:0000313" key="3">
    <source>
        <dbReference type="Proteomes" id="UP000030104"/>
    </source>
</evidence>
<evidence type="ECO:0000313" key="2">
    <source>
        <dbReference type="EMBL" id="KGO68533.1"/>
    </source>
</evidence>
<organism evidence="2 3">
    <name type="scientific">Penicillium italicum</name>
    <name type="common">Blue mold</name>
    <dbReference type="NCBI Taxonomy" id="40296"/>
    <lineage>
        <taxon>Eukaryota</taxon>
        <taxon>Fungi</taxon>
        <taxon>Dikarya</taxon>
        <taxon>Ascomycota</taxon>
        <taxon>Pezizomycotina</taxon>
        <taxon>Eurotiomycetes</taxon>
        <taxon>Eurotiomycetidae</taxon>
        <taxon>Eurotiales</taxon>
        <taxon>Aspergillaceae</taxon>
        <taxon>Penicillium</taxon>
    </lineage>
</organism>
<feature type="region of interest" description="Disordered" evidence="1">
    <location>
        <begin position="1"/>
        <end position="44"/>
    </location>
</feature>
<name>A0A0A2KNL6_PENIT</name>
<feature type="compositionally biased region" description="Polar residues" evidence="1">
    <location>
        <begin position="20"/>
        <end position="29"/>
    </location>
</feature>
<keyword evidence="3" id="KW-1185">Reference proteome</keyword>
<reference evidence="2 3" key="1">
    <citation type="journal article" date="2015" name="Mol. Plant Microbe Interact.">
        <title>Genome, transcriptome, and functional analyses of Penicillium expansum provide new insights into secondary metabolism and pathogenicity.</title>
        <authorList>
            <person name="Ballester A.R."/>
            <person name="Marcet-Houben M."/>
            <person name="Levin E."/>
            <person name="Sela N."/>
            <person name="Selma-Lazaro C."/>
            <person name="Carmona L."/>
            <person name="Wisniewski M."/>
            <person name="Droby S."/>
            <person name="Gonzalez-Candelas L."/>
            <person name="Gabaldon T."/>
        </authorList>
    </citation>
    <scope>NUCLEOTIDE SEQUENCE [LARGE SCALE GENOMIC DNA]</scope>
    <source>
        <strain evidence="2 3">PHI-1</strain>
    </source>
</reference>
<sequence length="44" mass="4971">MFFITCPRLRRGHRADSPSGFAQSYQDGQMENVDGPREQAQGKT</sequence>
<gene>
    <name evidence="2" type="ORF">PITC_071580</name>
</gene>
<accession>A0A0A2KNL6</accession>
<dbReference type="EMBL" id="JQGA01001201">
    <property type="protein sequence ID" value="KGO68533.1"/>
    <property type="molecule type" value="Genomic_DNA"/>
</dbReference>
<protein>
    <submittedName>
        <fullName evidence="2">Uncharacterized protein</fullName>
    </submittedName>
</protein>
<dbReference type="Proteomes" id="UP000030104">
    <property type="component" value="Unassembled WGS sequence"/>
</dbReference>
<dbReference type="AlphaFoldDB" id="A0A0A2KNL6"/>
<dbReference type="PhylomeDB" id="A0A0A2KNL6"/>